<dbReference type="eggNOG" id="ENOG502RM73">
    <property type="taxonomic scope" value="Eukaryota"/>
</dbReference>
<dbReference type="EMBL" id="KN275972">
    <property type="protein sequence ID" value="EEH43467.1"/>
    <property type="molecule type" value="Genomic_DNA"/>
</dbReference>
<dbReference type="InParanoid" id="C1GM01"/>
<gene>
    <name evidence="2" type="ORF">PADG_08392</name>
</gene>
<feature type="compositionally biased region" description="Basic and acidic residues" evidence="1">
    <location>
        <begin position="164"/>
        <end position="173"/>
    </location>
</feature>
<protein>
    <submittedName>
        <fullName evidence="2">Uncharacterized protein</fullName>
    </submittedName>
</protein>
<feature type="compositionally biased region" description="Basic residues" evidence="1">
    <location>
        <begin position="80"/>
        <end position="89"/>
    </location>
</feature>
<feature type="compositionally biased region" description="Polar residues" evidence="1">
    <location>
        <begin position="135"/>
        <end position="157"/>
    </location>
</feature>
<dbReference type="RefSeq" id="XP_010763640.1">
    <property type="nucleotide sequence ID" value="XM_010765338.1"/>
</dbReference>
<feature type="region of interest" description="Disordered" evidence="1">
    <location>
        <begin position="127"/>
        <end position="182"/>
    </location>
</feature>
<sequence>MKSDEEGFHHVGHDGILRSFNRNGKVIDYYRLDEKQLLAIGNEIPQQIDYLEHLSANANSSKVYEDAIWSPTPTIPTPSLKHKTKRGLIMKREPPPPTPRPDRCQNYGCASGGPGGGAVASLSWSPRANPHPIETIQNSGFLNKTDSKSGFNHSQPAKTVVAPKDAKTREIKLSSHASTKKP</sequence>
<evidence type="ECO:0000313" key="3">
    <source>
        <dbReference type="Proteomes" id="UP000001628"/>
    </source>
</evidence>
<accession>C1GM01</accession>
<dbReference type="AlphaFoldDB" id="C1GM01"/>
<dbReference type="VEuPathDB" id="FungiDB:PADG_08392"/>
<name>C1GM01_PARBD</name>
<dbReference type="HOGENOM" id="CLU_1482438_0_0_1"/>
<keyword evidence="3" id="KW-1185">Reference proteome</keyword>
<proteinExistence type="predicted"/>
<organism evidence="2 3">
    <name type="scientific">Paracoccidioides brasiliensis (strain Pb18)</name>
    <dbReference type="NCBI Taxonomy" id="502780"/>
    <lineage>
        <taxon>Eukaryota</taxon>
        <taxon>Fungi</taxon>
        <taxon>Dikarya</taxon>
        <taxon>Ascomycota</taxon>
        <taxon>Pezizomycotina</taxon>
        <taxon>Eurotiomycetes</taxon>
        <taxon>Eurotiomycetidae</taxon>
        <taxon>Onygenales</taxon>
        <taxon>Ajellomycetaceae</taxon>
        <taxon>Paracoccidioides</taxon>
    </lineage>
</organism>
<dbReference type="Proteomes" id="UP000001628">
    <property type="component" value="Unassembled WGS sequence"/>
</dbReference>
<dbReference type="KEGG" id="pbn:PADG_08392"/>
<dbReference type="GeneID" id="22586691"/>
<evidence type="ECO:0000256" key="1">
    <source>
        <dbReference type="SAM" id="MobiDB-lite"/>
    </source>
</evidence>
<evidence type="ECO:0000313" key="2">
    <source>
        <dbReference type="EMBL" id="EEH43467.1"/>
    </source>
</evidence>
<reference evidence="2 3" key="1">
    <citation type="journal article" date="2011" name="PLoS Genet.">
        <title>Comparative genomic analysis of human fungal pathogens causing paracoccidioidomycosis.</title>
        <authorList>
            <person name="Desjardins C.A."/>
            <person name="Champion M.D."/>
            <person name="Holder J.W."/>
            <person name="Muszewska A."/>
            <person name="Goldberg J."/>
            <person name="Bailao A.M."/>
            <person name="Brigido M.M."/>
            <person name="Ferreira M.E."/>
            <person name="Garcia A.M."/>
            <person name="Grynberg M."/>
            <person name="Gujja S."/>
            <person name="Heiman D.I."/>
            <person name="Henn M.R."/>
            <person name="Kodira C.D."/>
            <person name="Leon-Narvaez H."/>
            <person name="Longo L.V."/>
            <person name="Ma L.J."/>
            <person name="Malavazi I."/>
            <person name="Matsuo A.L."/>
            <person name="Morais F.V."/>
            <person name="Pereira M."/>
            <person name="Rodriguez-Brito S."/>
            <person name="Sakthikumar S."/>
            <person name="Salem-Izacc S.M."/>
            <person name="Sykes S.M."/>
            <person name="Teixeira M.M."/>
            <person name="Vallejo M.C."/>
            <person name="Walter M.E."/>
            <person name="Yandava C."/>
            <person name="Young S."/>
            <person name="Zeng Q."/>
            <person name="Zucker J."/>
            <person name="Felipe M.S."/>
            <person name="Goldman G.H."/>
            <person name="Haas B.J."/>
            <person name="McEwen J.G."/>
            <person name="Nino-Vega G."/>
            <person name="Puccia R."/>
            <person name="San-Blas G."/>
            <person name="Soares C.M."/>
            <person name="Birren B.W."/>
            <person name="Cuomo C.A."/>
        </authorList>
    </citation>
    <scope>NUCLEOTIDE SEQUENCE [LARGE SCALE GENOMIC DNA]</scope>
    <source>
        <strain evidence="2 3">Pb18</strain>
    </source>
</reference>
<feature type="region of interest" description="Disordered" evidence="1">
    <location>
        <begin position="75"/>
        <end position="102"/>
    </location>
</feature>